<evidence type="ECO:0000256" key="1">
    <source>
        <dbReference type="SAM" id="MobiDB-lite"/>
    </source>
</evidence>
<protein>
    <submittedName>
        <fullName evidence="5">Diguanylate cyclase/phosphodiesterase</fullName>
    </submittedName>
</protein>
<dbReference type="PROSITE" id="PS50887">
    <property type="entry name" value="GGDEF"/>
    <property type="match status" value="1"/>
</dbReference>
<dbReference type="CDD" id="cd01949">
    <property type="entry name" value="GGDEF"/>
    <property type="match status" value="1"/>
</dbReference>
<organism evidence="5 6">
    <name type="scientific">Pseudofrankia inefficax (strain DSM 45817 / CECT 9037 / DDB 130130 / EuI1c)</name>
    <name type="common">Frankia inefficax</name>
    <dbReference type="NCBI Taxonomy" id="298654"/>
    <lineage>
        <taxon>Bacteria</taxon>
        <taxon>Bacillati</taxon>
        <taxon>Actinomycetota</taxon>
        <taxon>Actinomycetes</taxon>
        <taxon>Frankiales</taxon>
        <taxon>Frankiaceae</taxon>
        <taxon>Pseudofrankia</taxon>
    </lineage>
</organism>
<dbReference type="EMBL" id="CP002299">
    <property type="protein sequence ID" value="ADP80272.1"/>
    <property type="molecule type" value="Genomic_DNA"/>
</dbReference>
<dbReference type="PANTHER" id="PTHR33121:SF70">
    <property type="entry name" value="SIGNALING PROTEIN YKOW"/>
    <property type="match status" value="1"/>
</dbReference>
<feature type="compositionally biased region" description="Low complexity" evidence="1">
    <location>
        <begin position="62"/>
        <end position="72"/>
    </location>
</feature>
<dbReference type="GO" id="GO:0071111">
    <property type="term" value="F:cyclic-guanylate-specific phosphodiesterase activity"/>
    <property type="evidence" value="ECO:0007669"/>
    <property type="project" value="InterPro"/>
</dbReference>
<dbReference type="InterPro" id="IPR050706">
    <property type="entry name" value="Cyclic-di-GMP_PDE-like"/>
</dbReference>
<feature type="compositionally biased region" description="Low complexity" evidence="1">
    <location>
        <begin position="805"/>
        <end position="823"/>
    </location>
</feature>
<dbReference type="InParanoid" id="E3IYY9"/>
<sequence>MVTAIGTGGGSPRDVGASARPTGPPAAAGADRSTGREAATQPTDITELAAGTVTTEGGGAVPGAVALAPGAGDSPTAPMQRTRPRPVANPAYPVPSPVGASAGGLVRQPRLPSALAPGWLVAGVRRAVRRRPRRDGADAGCGAPRRLAGAGTAARWAGPAPVPAKWDAPVHGGALVRPVFRADGPTLPSPHRPAPLGATHCPAPMAAPGPDAAAQPATGPLPRPVAAGWPTPPEPARTRPATALVVTAAALLVGTLGALAWLAVLGGYGAGWTGGALFVASVLAVAGLCLLSLRARPVRSRFRGRDELTGLAGRRAFLDAAARVVGGGEHRVREVAPAALVLVNLDRFREINSVLGHQSGDRLLVVVASRLRELLRPSDLLARIGGDEFAVLLRDAGPGRAELLASRLRDALRAPVLLADLPVQTEVSVGIAYAPAHGRGAAELLRHAEAAMYEAKLTRVGQRTYQRNRHTAAAPGRARLRLRAELRSALEDNQIELRYQPKADPRTGRVTGVEALVRWQHPREGLRGPGVFLPEMEQAGLMPALTRRVLELALADCASWRGAGADLSVSVNVPPSVIDDTGFAAVVEDALTRHQLEPSALVVEVTEEALITVREQARRTLAELRALGVRVSLDDYGTGFCSLAYLRELPADEVKLDQMFLRDMHRDPSAAEIVRSTVALAHALDLKIVAEGVETKGAWLALAGWRCDEVQGYFVSPPLAGGRVVSWLEDWARRVSRQSQGQPSLPDPAASARPASTKAAPAKAASAKVDPAKAASVRADSAKAPPAKPNQAKPGQPRAGGGAKAGPLKPGPAKGDPAPEAAASLVEPTPSQPGGDQYPAGTDPAAQPRGARTDLRAAAARAGGRGGATLVPAQPGARPGGAARTPGPRPRVGPRSPAG</sequence>
<dbReference type="CDD" id="cd01948">
    <property type="entry name" value="EAL"/>
    <property type="match status" value="1"/>
</dbReference>
<dbReference type="FunCoup" id="E3IYY9">
    <property type="interactions" value="4"/>
</dbReference>
<accession>E3IYY9</accession>
<dbReference type="Gene3D" id="3.30.70.270">
    <property type="match status" value="1"/>
</dbReference>
<dbReference type="Pfam" id="PF00990">
    <property type="entry name" value="GGDEF"/>
    <property type="match status" value="1"/>
</dbReference>
<proteinExistence type="predicted"/>
<dbReference type="Pfam" id="PF00563">
    <property type="entry name" value="EAL"/>
    <property type="match status" value="1"/>
</dbReference>
<keyword evidence="6" id="KW-1185">Reference proteome</keyword>
<dbReference type="NCBIfam" id="TIGR00254">
    <property type="entry name" value="GGDEF"/>
    <property type="match status" value="1"/>
</dbReference>
<feature type="compositionally biased region" description="Low complexity" evidence="1">
    <location>
        <begin position="856"/>
        <end position="886"/>
    </location>
</feature>
<evidence type="ECO:0000259" key="4">
    <source>
        <dbReference type="PROSITE" id="PS50887"/>
    </source>
</evidence>
<dbReference type="Proteomes" id="UP000002484">
    <property type="component" value="Chromosome"/>
</dbReference>
<dbReference type="AlphaFoldDB" id="E3IYY9"/>
<keyword evidence="2" id="KW-0812">Transmembrane</keyword>
<dbReference type="RefSeq" id="WP_013423391.1">
    <property type="nucleotide sequence ID" value="NC_014666.1"/>
</dbReference>
<feature type="transmembrane region" description="Helical" evidence="2">
    <location>
        <begin position="270"/>
        <end position="293"/>
    </location>
</feature>
<dbReference type="PANTHER" id="PTHR33121">
    <property type="entry name" value="CYCLIC DI-GMP PHOSPHODIESTERASE PDEF"/>
    <property type="match status" value="1"/>
</dbReference>
<dbReference type="InterPro" id="IPR043128">
    <property type="entry name" value="Rev_trsase/Diguanyl_cyclase"/>
</dbReference>
<reference evidence="5 6" key="1">
    <citation type="submission" date="2010-10" db="EMBL/GenBank/DDBJ databases">
        <title>Complete sequence of Frankia sp. EuI1c.</title>
        <authorList>
            <consortium name="US DOE Joint Genome Institute"/>
            <person name="Lucas S."/>
            <person name="Copeland A."/>
            <person name="Lapidus A."/>
            <person name="Cheng J.-F."/>
            <person name="Bruce D."/>
            <person name="Goodwin L."/>
            <person name="Pitluck S."/>
            <person name="Chertkov O."/>
            <person name="Detter J.C."/>
            <person name="Han C."/>
            <person name="Tapia R."/>
            <person name="Land M."/>
            <person name="Hauser L."/>
            <person name="Jeffries C."/>
            <person name="Kyrpides N."/>
            <person name="Ivanova N."/>
            <person name="Mikhailova N."/>
            <person name="Beauchemin N."/>
            <person name="Sen A."/>
            <person name="Sur S.A."/>
            <person name="Gtari M."/>
            <person name="Wall L."/>
            <person name="Tisa L."/>
            <person name="Woyke T."/>
        </authorList>
    </citation>
    <scope>NUCLEOTIDE SEQUENCE [LARGE SCALE GENOMIC DNA]</scope>
    <source>
        <strain evidence="6">DSM 45817 / CECT 9037 / EuI1c</strain>
    </source>
</reference>
<keyword evidence="2" id="KW-0472">Membrane</keyword>
<dbReference type="KEGG" id="fri:FraEuI1c_2233"/>
<feature type="domain" description="EAL" evidence="3">
    <location>
        <begin position="479"/>
        <end position="732"/>
    </location>
</feature>
<dbReference type="InterPro" id="IPR000160">
    <property type="entry name" value="GGDEF_dom"/>
</dbReference>
<dbReference type="SMART" id="SM00267">
    <property type="entry name" value="GGDEF"/>
    <property type="match status" value="1"/>
</dbReference>
<dbReference type="Gene3D" id="3.20.20.450">
    <property type="entry name" value="EAL domain"/>
    <property type="match status" value="1"/>
</dbReference>
<feature type="compositionally biased region" description="Low complexity" evidence="1">
    <location>
        <begin position="16"/>
        <end position="30"/>
    </location>
</feature>
<name>E3IYY9_PSEI1</name>
<feature type="compositionally biased region" description="Gly residues" evidence="1">
    <location>
        <begin position="1"/>
        <end position="11"/>
    </location>
</feature>
<dbReference type="HOGENOM" id="CLU_322048_0_0_11"/>
<dbReference type="STRING" id="298654.FraEuI1c_2233"/>
<evidence type="ECO:0000256" key="2">
    <source>
        <dbReference type="SAM" id="Phobius"/>
    </source>
</evidence>
<dbReference type="SUPFAM" id="SSF141868">
    <property type="entry name" value="EAL domain-like"/>
    <property type="match status" value="1"/>
</dbReference>
<evidence type="ECO:0000313" key="5">
    <source>
        <dbReference type="EMBL" id="ADP80272.1"/>
    </source>
</evidence>
<keyword evidence="2" id="KW-1133">Transmembrane helix</keyword>
<feature type="transmembrane region" description="Helical" evidence="2">
    <location>
        <begin position="243"/>
        <end position="264"/>
    </location>
</feature>
<feature type="region of interest" description="Disordered" evidence="1">
    <location>
        <begin position="737"/>
        <end position="899"/>
    </location>
</feature>
<evidence type="ECO:0000313" key="6">
    <source>
        <dbReference type="Proteomes" id="UP000002484"/>
    </source>
</evidence>
<gene>
    <name evidence="5" type="ordered locus">FraEuI1c_2233</name>
</gene>
<evidence type="ECO:0000259" key="3">
    <source>
        <dbReference type="PROSITE" id="PS50883"/>
    </source>
</evidence>
<feature type="compositionally biased region" description="Low complexity" evidence="1">
    <location>
        <begin position="748"/>
        <end position="797"/>
    </location>
</feature>
<dbReference type="eggNOG" id="COG5001">
    <property type="taxonomic scope" value="Bacteria"/>
</dbReference>
<feature type="compositionally biased region" description="Low complexity" evidence="1">
    <location>
        <begin position="46"/>
        <end position="55"/>
    </location>
</feature>
<dbReference type="InterPro" id="IPR001633">
    <property type="entry name" value="EAL_dom"/>
</dbReference>
<dbReference type="SMART" id="SM00052">
    <property type="entry name" value="EAL"/>
    <property type="match status" value="1"/>
</dbReference>
<dbReference type="PROSITE" id="PS50883">
    <property type="entry name" value="EAL"/>
    <property type="match status" value="1"/>
</dbReference>
<feature type="region of interest" description="Disordered" evidence="1">
    <location>
        <begin position="1"/>
        <end position="83"/>
    </location>
</feature>
<dbReference type="SUPFAM" id="SSF55073">
    <property type="entry name" value="Nucleotide cyclase"/>
    <property type="match status" value="1"/>
</dbReference>
<dbReference type="InterPro" id="IPR035919">
    <property type="entry name" value="EAL_sf"/>
</dbReference>
<feature type="domain" description="GGDEF" evidence="4">
    <location>
        <begin position="336"/>
        <end position="470"/>
    </location>
</feature>
<dbReference type="InterPro" id="IPR029787">
    <property type="entry name" value="Nucleotide_cyclase"/>
</dbReference>